<evidence type="ECO:0000256" key="1">
    <source>
        <dbReference type="SAM" id="Phobius"/>
    </source>
</evidence>
<keyword evidence="3" id="KW-1185">Reference proteome</keyword>
<keyword evidence="1" id="KW-0812">Transmembrane</keyword>
<evidence type="ECO:0000313" key="2">
    <source>
        <dbReference type="EMBL" id="CAK0870336.1"/>
    </source>
</evidence>
<accession>A0ABN9VBD6</accession>
<name>A0ABN9VBD6_9DINO</name>
<dbReference type="PANTHER" id="PTHR35498">
    <property type="entry name" value="PROTEIN LOW PSII ACCUMULATION 1, CHLOROPLASTIC"/>
    <property type="match status" value="1"/>
</dbReference>
<reference evidence="2" key="1">
    <citation type="submission" date="2023-10" db="EMBL/GenBank/DDBJ databases">
        <authorList>
            <person name="Chen Y."/>
            <person name="Shah S."/>
            <person name="Dougan E. K."/>
            <person name="Thang M."/>
            <person name="Chan C."/>
        </authorList>
    </citation>
    <scope>NUCLEOTIDE SEQUENCE [LARGE SCALE GENOMIC DNA]</scope>
</reference>
<dbReference type="SUPFAM" id="SSF54427">
    <property type="entry name" value="NTF2-like"/>
    <property type="match status" value="1"/>
</dbReference>
<dbReference type="Gene3D" id="3.10.450.50">
    <property type="match status" value="1"/>
</dbReference>
<comment type="caution">
    <text evidence="2">The sequence shown here is derived from an EMBL/GenBank/DDBJ whole genome shotgun (WGS) entry which is preliminary data.</text>
</comment>
<gene>
    <name evidence="2" type="ORF">PCOR1329_LOCUS56474</name>
</gene>
<proteinExistence type="predicted"/>
<keyword evidence="1" id="KW-1133">Transmembrane helix</keyword>
<protein>
    <submittedName>
        <fullName evidence="2">Uncharacterized protein</fullName>
    </submittedName>
</protein>
<keyword evidence="1" id="KW-0472">Membrane</keyword>
<sequence length="391" mass="42273">MRAVPSSPSQVVSSSARSLVLLLALLLVLIVLLVLVLFALVLILLALALLVLLAPHVALVDEERTKRTRQLARLQREYALGDLSVEVVSPATRLARRVQVAKLRGSRRVVALYGSGPQLEEALEGAMPYRTRLSQSEVVVVPTATEDGPFDAGEAVERALGRAGARAALGSWLADAEPQRAWRRYFDELLEDRGGTTGRGIWVALNFRGRVLGSNFGCPIWDELLAAVPPRLPLISTEAANESAESADVLAAQARFYEALVAGDEKALAGMFVDQDDPELSFALEVDEAANSNLSDWAAVLAEGVRPEITTAGHDCVLRSAGDAVSTCVEFPVLGPTLLATQRWRRAPGGKDWKLLTHRSIPYAPAVEARVTLRCDRRGCIAFGKQLDAMR</sequence>
<dbReference type="InterPro" id="IPR032710">
    <property type="entry name" value="NTF2-like_dom_sf"/>
</dbReference>
<dbReference type="Proteomes" id="UP001189429">
    <property type="component" value="Unassembled WGS sequence"/>
</dbReference>
<organism evidence="2 3">
    <name type="scientific">Prorocentrum cordatum</name>
    <dbReference type="NCBI Taxonomy" id="2364126"/>
    <lineage>
        <taxon>Eukaryota</taxon>
        <taxon>Sar</taxon>
        <taxon>Alveolata</taxon>
        <taxon>Dinophyceae</taxon>
        <taxon>Prorocentrales</taxon>
        <taxon>Prorocentraceae</taxon>
        <taxon>Prorocentrum</taxon>
    </lineage>
</organism>
<dbReference type="EMBL" id="CAUYUJ010016949">
    <property type="protein sequence ID" value="CAK0870336.1"/>
    <property type="molecule type" value="Genomic_DNA"/>
</dbReference>
<feature type="transmembrane region" description="Helical" evidence="1">
    <location>
        <begin position="21"/>
        <end position="54"/>
    </location>
</feature>
<evidence type="ECO:0000313" key="3">
    <source>
        <dbReference type="Proteomes" id="UP001189429"/>
    </source>
</evidence>
<dbReference type="PANTHER" id="PTHR35498:SF1">
    <property type="entry name" value="LOW PSII ACCUMULATION-LIKE PROTEIN"/>
    <property type="match status" value="1"/>
</dbReference>